<dbReference type="RefSeq" id="WP_092611212.1">
    <property type="nucleotide sequence ID" value="NZ_FMYF01000007.1"/>
</dbReference>
<gene>
    <name evidence="4" type="ORF">GA0111570_10778</name>
</gene>
<keyword evidence="5" id="KW-1185">Reference proteome</keyword>
<organism evidence="4 5">
    <name type="scientific">Raineyella antarctica</name>
    <dbReference type="NCBI Taxonomy" id="1577474"/>
    <lineage>
        <taxon>Bacteria</taxon>
        <taxon>Bacillati</taxon>
        <taxon>Actinomycetota</taxon>
        <taxon>Actinomycetes</taxon>
        <taxon>Propionibacteriales</taxon>
        <taxon>Propionibacteriaceae</taxon>
        <taxon>Raineyella</taxon>
    </lineage>
</organism>
<feature type="transmembrane region" description="Helical" evidence="2">
    <location>
        <begin position="265"/>
        <end position="284"/>
    </location>
</feature>
<evidence type="ECO:0000313" key="4">
    <source>
        <dbReference type="EMBL" id="SDB90146.1"/>
    </source>
</evidence>
<feature type="transmembrane region" description="Helical" evidence="2">
    <location>
        <begin position="203"/>
        <end position="226"/>
    </location>
</feature>
<dbReference type="OrthoDB" id="9815120at2"/>
<dbReference type="AlphaFoldDB" id="A0A1G6H9M8"/>
<dbReference type="InterPro" id="IPR000620">
    <property type="entry name" value="EamA_dom"/>
</dbReference>
<sequence length="295" mass="30015">MAPQGNETKIWAPSLVLVSVVSVQFGGALAATLIPVAGVMGSVLLRLALAAVVMLLVVRPSWRGHPRGDWWVVAQFGFTLAVMNSAFYAAIARLPIGVAVTLEFLGPLALAAITSRSLRDGAAVLLALVGVVLISGALSVPWGELDLLGMGLALLAGAAWASYIITSGRTGQRFGGIDGVAWAMLVAAVLVAPAGLLTASSTILAWPALARGTGIALLSSVIPYSLENIALRWLTPNVFGVLLSLEPAVAALAGLLVLGQALSPAQTAGMALVVAASVVIRATATRRGAEETTGT</sequence>
<dbReference type="EMBL" id="FMYF01000007">
    <property type="protein sequence ID" value="SDB90146.1"/>
    <property type="molecule type" value="Genomic_DNA"/>
</dbReference>
<name>A0A1G6H9M8_9ACTN</name>
<evidence type="ECO:0000259" key="3">
    <source>
        <dbReference type="Pfam" id="PF00892"/>
    </source>
</evidence>
<accession>A0A1G6H9M8</accession>
<dbReference type="SUPFAM" id="SSF103481">
    <property type="entry name" value="Multidrug resistance efflux transporter EmrE"/>
    <property type="match status" value="2"/>
</dbReference>
<evidence type="ECO:0000256" key="2">
    <source>
        <dbReference type="SAM" id="Phobius"/>
    </source>
</evidence>
<evidence type="ECO:0000313" key="5">
    <source>
        <dbReference type="Proteomes" id="UP000199086"/>
    </source>
</evidence>
<feature type="transmembrane region" description="Helical" evidence="2">
    <location>
        <begin position="147"/>
        <end position="165"/>
    </location>
</feature>
<proteinExistence type="inferred from homology"/>
<keyword evidence="2" id="KW-0812">Transmembrane</keyword>
<reference evidence="4 5" key="1">
    <citation type="submission" date="2016-06" db="EMBL/GenBank/DDBJ databases">
        <authorList>
            <person name="Olsen C.W."/>
            <person name="Carey S."/>
            <person name="Hinshaw L."/>
            <person name="Karasin A.I."/>
        </authorList>
    </citation>
    <scope>NUCLEOTIDE SEQUENCE [LARGE SCALE GENOMIC DNA]</scope>
    <source>
        <strain evidence="4 5">LZ-22</strain>
    </source>
</reference>
<dbReference type="Pfam" id="PF00892">
    <property type="entry name" value="EamA"/>
    <property type="match status" value="1"/>
</dbReference>
<keyword evidence="2" id="KW-1133">Transmembrane helix</keyword>
<protein>
    <submittedName>
        <fullName evidence="4">Inner membrane transporter RhtA</fullName>
    </submittedName>
</protein>
<feature type="domain" description="EamA" evidence="3">
    <location>
        <begin position="148"/>
        <end position="280"/>
    </location>
</feature>
<feature type="transmembrane region" description="Helical" evidence="2">
    <location>
        <begin position="12"/>
        <end position="33"/>
    </location>
</feature>
<dbReference type="InterPro" id="IPR037185">
    <property type="entry name" value="EmrE-like"/>
</dbReference>
<evidence type="ECO:0000256" key="1">
    <source>
        <dbReference type="ARBA" id="ARBA00007362"/>
    </source>
</evidence>
<dbReference type="Proteomes" id="UP000199086">
    <property type="component" value="Unassembled WGS sequence"/>
</dbReference>
<feature type="transmembrane region" description="Helical" evidence="2">
    <location>
        <begin position="70"/>
        <end position="90"/>
    </location>
</feature>
<dbReference type="GO" id="GO:0016020">
    <property type="term" value="C:membrane"/>
    <property type="evidence" value="ECO:0007669"/>
    <property type="project" value="InterPro"/>
</dbReference>
<keyword evidence="2" id="KW-0472">Membrane</keyword>
<dbReference type="STRING" id="1577474.GA0111570_10778"/>
<comment type="similarity">
    <text evidence="1">Belongs to the EamA transporter family.</text>
</comment>
<feature type="transmembrane region" description="Helical" evidence="2">
    <location>
        <begin position="121"/>
        <end position="141"/>
    </location>
</feature>
<feature type="transmembrane region" description="Helical" evidence="2">
    <location>
        <begin position="177"/>
        <end position="197"/>
    </location>
</feature>
<feature type="transmembrane region" description="Helical" evidence="2">
    <location>
        <begin position="39"/>
        <end position="58"/>
    </location>
</feature>
<feature type="transmembrane region" description="Helical" evidence="2">
    <location>
        <begin position="96"/>
        <end position="114"/>
    </location>
</feature>
<feature type="transmembrane region" description="Helical" evidence="2">
    <location>
        <begin position="238"/>
        <end position="259"/>
    </location>
</feature>